<evidence type="ECO:0000256" key="5">
    <source>
        <dbReference type="ARBA" id="ARBA00012102"/>
    </source>
</evidence>
<keyword evidence="7 14" id="KW-0963">Cytoplasm</keyword>
<dbReference type="Proteomes" id="UP000380867">
    <property type="component" value="Unassembled WGS sequence"/>
</dbReference>
<keyword evidence="10 14" id="KW-0418">Kinase</keyword>
<comment type="similarity">
    <text evidence="4 14 15">Belongs to the prokaryotic pantothenate kinase family.</text>
</comment>
<evidence type="ECO:0000256" key="12">
    <source>
        <dbReference type="ARBA" id="ARBA00022993"/>
    </source>
</evidence>
<feature type="domain" description="Phosphoribulokinase/uridine kinase" evidence="16">
    <location>
        <begin position="87"/>
        <end position="228"/>
    </location>
</feature>
<keyword evidence="11 14" id="KW-0067">ATP-binding</keyword>
<dbReference type="InterPro" id="IPR006083">
    <property type="entry name" value="PRK/URK"/>
</dbReference>
<dbReference type="EC" id="2.7.1.33" evidence="5 14"/>
<name>A0A5M4FDG2_9ACTN</name>
<evidence type="ECO:0000256" key="10">
    <source>
        <dbReference type="ARBA" id="ARBA00022777"/>
    </source>
</evidence>
<dbReference type="RefSeq" id="WP_056209324.1">
    <property type="nucleotide sequence ID" value="NZ_SDPQ02000002.1"/>
</dbReference>
<protein>
    <recommendedName>
        <fullName evidence="6 14">Pantothenate kinase</fullName>
        <ecNumber evidence="5 14">2.7.1.33</ecNumber>
    </recommendedName>
    <alternativeName>
        <fullName evidence="13 14">Pantothenic acid kinase</fullName>
    </alternativeName>
</protein>
<dbReference type="UniPathway" id="UPA00241">
    <property type="reaction ID" value="UER00352"/>
</dbReference>
<dbReference type="AlphaFoldDB" id="A0A5M4FDG2"/>
<dbReference type="GO" id="GO:0004594">
    <property type="term" value="F:pantothenate kinase activity"/>
    <property type="evidence" value="ECO:0007669"/>
    <property type="project" value="UniProtKB-UniRule"/>
</dbReference>
<evidence type="ECO:0000256" key="3">
    <source>
        <dbReference type="ARBA" id="ARBA00005225"/>
    </source>
</evidence>
<dbReference type="PANTHER" id="PTHR10285">
    <property type="entry name" value="URIDINE KINASE"/>
    <property type="match status" value="1"/>
</dbReference>
<dbReference type="SUPFAM" id="SSF52540">
    <property type="entry name" value="P-loop containing nucleoside triphosphate hydrolases"/>
    <property type="match status" value="1"/>
</dbReference>
<dbReference type="Gene3D" id="3.40.50.300">
    <property type="entry name" value="P-loop containing nucleotide triphosphate hydrolases"/>
    <property type="match status" value="1"/>
</dbReference>
<evidence type="ECO:0000256" key="11">
    <source>
        <dbReference type="ARBA" id="ARBA00022840"/>
    </source>
</evidence>
<evidence type="ECO:0000256" key="14">
    <source>
        <dbReference type="HAMAP-Rule" id="MF_00215"/>
    </source>
</evidence>
<dbReference type="GO" id="GO:0005737">
    <property type="term" value="C:cytoplasm"/>
    <property type="evidence" value="ECO:0007669"/>
    <property type="project" value="UniProtKB-SubCell"/>
</dbReference>
<evidence type="ECO:0000256" key="8">
    <source>
        <dbReference type="ARBA" id="ARBA00022679"/>
    </source>
</evidence>
<evidence type="ECO:0000256" key="6">
    <source>
        <dbReference type="ARBA" id="ARBA00015080"/>
    </source>
</evidence>
<dbReference type="InterPro" id="IPR027417">
    <property type="entry name" value="P-loop_NTPase"/>
</dbReference>
<evidence type="ECO:0000256" key="1">
    <source>
        <dbReference type="ARBA" id="ARBA00001206"/>
    </source>
</evidence>
<dbReference type="HAMAP" id="MF_00215">
    <property type="entry name" value="Pantothen_kinase_1"/>
    <property type="match status" value="1"/>
</dbReference>
<evidence type="ECO:0000256" key="9">
    <source>
        <dbReference type="ARBA" id="ARBA00022741"/>
    </source>
</evidence>
<organism evidence="17 18">
    <name type="scientific">Aeromicrobium ginsengisoli</name>
    <dbReference type="NCBI Taxonomy" id="363867"/>
    <lineage>
        <taxon>Bacteria</taxon>
        <taxon>Bacillati</taxon>
        <taxon>Actinomycetota</taxon>
        <taxon>Actinomycetes</taxon>
        <taxon>Propionibacteriales</taxon>
        <taxon>Nocardioidaceae</taxon>
        <taxon>Aeromicrobium</taxon>
    </lineage>
</organism>
<evidence type="ECO:0000256" key="7">
    <source>
        <dbReference type="ARBA" id="ARBA00022490"/>
    </source>
</evidence>
<evidence type="ECO:0000259" key="16">
    <source>
        <dbReference type="Pfam" id="PF00485"/>
    </source>
</evidence>
<comment type="catalytic activity">
    <reaction evidence="1 14 15">
        <text>(R)-pantothenate + ATP = (R)-4'-phosphopantothenate + ADP + H(+)</text>
        <dbReference type="Rhea" id="RHEA:16373"/>
        <dbReference type="ChEBI" id="CHEBI:10986"/>
        <dbReference type="ChEBI" id="CHEBI:15378"/>
        <dbReference type="ChEBI" id="CHEBI:29032"/>
        <dbReference type="ChEBI" id="CHEBI:30616"/>
        <dbReference type="ChEBI" id="CHEBI:456216"/>
        <dbReference type="EC" id="2.7.1.33"/>
    </reaction>
</comment>
<evidence type="ECO:0000256" key="13">
    <source>
        <dbReference type="ARBA" id="ARBA00032866"/>
    </source>
</evidence>
<comment type="caution">
    <text evidence="17">The sequence shown here is derived from an EMBL/GenBank/DDBJ whole genome shotgun (WGS) entry which is preliminary data.</text>
</comment>
<keyword evidence="9 14" id="KW-0547">Nucleotide-binding</keyword>
<dbReference type="InterPro" id="IPR004566">
    <property type="entry name" value="PanK"/>
</dbReference>
<gene>
    <name evidence="14" type="primary">coaA</name>
    <name evidence="17" type="ORF">ESP70_008235</name>
</gene>
<keyword evidence="12 14" id="KW-0173">Coenzyme A biosynthesis</keyword>
<evidence type="ECO:0000256" key="2">
    <source>
        <dbReference type="ARBA" id="ARBA00004496"/>
    </source>
</evidence>
<dbReference type="GO" id="GO:0005524">
    <property type="term" value="F:ATP binding"/>
    <property type="evidence" value="ECO:0007669"/>
    <property type="project" value="UniProtKB-UniRule"/>
</dbReference>
<comment type="pathway">
    <text evidence="3 14 15">Cofactor biosynthesis; coenzyme A biosynthesis; CoA from (R)-pantothenate: step 1/5.</text>
</comment>
<dbReference type="EMBL" id="SDPQ02000002">
    <property type="protein sequence ID" value="KAA1397367.1"/>
    <property type="molecule type" value="Genomic_DNA"/>
</dbReference>
<keyword evidence="18" id="KW-1185">Reference proteome</keyword>
<dbReference type="CDD" id="cd02025">
    <property type="entry name" value="PanK"/>
    <property type="match status" value="1"/>
</dbReference>
<proteinExistence type="inferred from homology"/>
<dbReference type="OrthoDB" id="1550976at2"/>
<accession>A0A5M4FDG2</accession>
<dbReference type="Pfam" id="PF00485">
    <property type="entry name" value="PRK"/>
    <property type="match status" value="1"/>
</dbReference>
<reference evidence="17" key="1">
    <citation type="submission" date="2019-09" db="EMBL/GenBank/DDBJ databases">
        <authorList>
            <person name="Li J."/>
        </authorList>
    </citation>
    <scope>NUCLEOTIDE SEQUENCE [LARGE SCALE GENOMIC DNA]</scope>
    <source>
        <strain evidence="17">JCM 14732</strain>
    </source>
</reference>
<dbReference type="GO" id="GO:0015937">
    <property type="term" value="P:coenzyme A biosynthetic process"/>
    <property type="evidence" value="ECO:0007669"/>
    <property type="project" value="UniProtKB-UniRule"/>
</dbReference>
<dbReference type="PIRSF" id="PIRSF000545">
    <property type="entry name" value="Pantothenate_kin"/>
    <property type="match status" value="1"/>
</dbReference>
<sequence length="313" mass="35069">MTRDQSPYVELERAAWAALAGDAPQPLQPAEIERVRGLGDELDLEEVRQVYLPMTQLISMRVRLAGALYQATEAFLHAPQANRTPFVIGIAGSVAVGKSTTARLLRELLSHSPDHPVVDLVTTDGFLFPNAELERRGLLERKGFPESYDRKALLRFVMEVKSGVEVVSAPVYSHLTYDRTEEVVTLKAPDIVIVEGLNVLAPARPRGDGSPGLAVSDFFDFSIYVDASGRDLRRWYVDRFLTLRKTAFADPASYFHRYSALTDEQAEARAGELWDTINLPNLRENIQTTRGRASLVLRKGPDHSVEWVRLRKI</sequence>
<keyword evidence="8 14" id="KW-0808">Transferase</keyword>
<evidence type="ECO:0000256" key="4">
    <source>
        <dbReference type="ARBA" id="ARBA00006087"/>
    </source>
</evidence>
<evidence type="ECO:0000313" key="17">
    <source>
        <dbReference type="EMBL" id="KAA1397367.1"/>
    </source>
</evidence>
<evidence type="ECO:0000313" key="18">
    <source>
        <dbReference type="Proteomes" id="UP000380867"/>
    </source>
</evidence>
<dbReference type="NCBIfam" id="TIGR00554">
    <property type="entry name" value="panK_bact"/>
    <property type="match status" value="1"/>
</dbReference>
<evidence type="ECO:0000256" key="15">
    <source>
        <dbReference type="RuleBase" id="RU003530"/>
    </source>
</evidence>
<comment type="subcellular location">
    <subcellularLocation>
        <location evidence="2 14 15">Cytoplasm</location>
    </subcellularLocation>
</comment>
<feature type="binding site" evidence="14">
    <location>
        <begin position="92"/>
        <end position="99"/>
    </location>
    <ligand>
        <name>ATP</name>
        <dbReference type="ChEBI" id="CHEBI:30616"/>
    </ligand>
</feature>